<dbReference type="OrthoDB" id="10049986at2759"/>
<proteinExistence type="predicted"/>
<dbReference type="Proteomes" id="UP000499080">
    <property type="component" value="Unassembled WGS sequence"/>
</dbReference>
<evidence type="ECO:0000313" key="3">
    <source>
        <dbReference type="EMBL" id="GBM34030.1"/>
    </source>
</evidence>
<dbReference type="PANTHER" id="PTHR46599:SF6">
    <property type="entry name" value="DUAL SPECIFICITY PHOSPHATASE 26"/>
    <property type="match status" value="1"/>
</dbReference>
<accession>A0A4Y2EXS3</accession>
<evidence type="ECO:0000259" key="2">
    <source>
        <dbReference type="Pfam" id="PF13843"/>
    </source>
</evidence>
<feature type="compositionally biased region" description="Basic and acidic residues" evidence="1">
    <location>
        <begin position="22"/>
        <end position="34"/>
    </location>
</feature>
<gene>
    <name evidence="3" type="ORF">AVEN_162212_1</name>
</gene>
<sequence length="218" mass="24574">MAARRPRYLSPEEIVQVLQDLSENKSDVEEHSTDFDMYYEPPQNSESKTSSSDSEERMDEKSSGKDIQPVGFSPANISSSVFAGCTSVEEVIWNKFRDNCAISYKPGENLVVDEQLFPSKARCKFIQYMPNKSDKFGIKFWMLVDADFKFMCNVFPHLGKDKSKSETGSLPENVVMRLLSPYLNTGRSVTADDYFSSLSSPKSLKMKNTSLVGTVGRH</sequence>
<dbReference type="InterPro" id="IPR029526">
    <property type="entry name" value="PGBD"/>
</dbReference>
<comment type="caution">
    <text evidence="3">The sequence shown here is derived from an EMBL/GenBank/DDBJ whole genome shotgun (WGS) entry which is preliminary data.</text>
</comment>
<dbReference type="PANTHER" id="PTHR46599">
    <property type="entry name" value="PIGGYBAC TRANSPOSABLE ELEMENT-DERIVED PROTEIN 4"/>
    <property type="match status" value="1"/>
</dbReference>
<dbReference type="Pfam" id="PF13843">
    <property type="entry name" value="DDE_Tnp_1_7"/>
    <property type="match status" value="1"/>
</dbReference>
<feature type="region of interest" description="Disordered" evidence="1">
    <location>
        <begin position="20"/>
        <end position="71"/>
    </location>
</feature>
<feature type="domain" description="PiggyBac transposable element-derived protein" evidence="2">
    <location>
        <begin position="92"/>
        <end position="216"/>
    </location>
</feature>
<keyword evidence="4" id="KW-1185">Reference proteome</keyword>
<reference evidence="3 4" key="1">
    <citation type="journal article" date="2019" name="Sci. Rep.">
        <title>Orb-weaving spider Araneus ventricosus genome elucidates the spidroin gene catalogue.</title>
        <authorList>
            <person name="Kono N."/>
            <person name="Nakamura H."/>
            <person name="Ohtoshi R."/>
            <person name="Moran D.A.P."/>
            <person name="Shinohara A."/>
            <person name="Yoshida Y."/>
            <person name="Fujiwara M."/>
            <person name="Mori M."/>
            <person name="Tomita M."/>
            <person name="Arakawa K."/>
        </authorList>
    </citation>
    <scope>NUCLEOTIDE SEQUENCE [LARGE SCALE GENOMIC DNA]</scope>
</reference>
<organism evidence="3 4">
    <name type="scientific">Araneus ventricosus</name>
    <name type="common">Orbweaver spider</name>
    <name type="synonym">Epeira ventricosa</name>
    <dbReference type="NCBI Taxonomy" id="182803"/>
    <lineage>
        <taxon>Eukaryota</taxon>
        <taxon>Metazoa</taxon>
        <taxon>Ecdysozoa</taxon>
        <taxon>Arthropoda</taxon>
        <taxon>Chelicerata</taxon>
        <taxon>Arachnida</taxon>
        <taxon>Araneae</taxon>
        <taxon>Araneomorphae</taxon>
        <taxon>Entelegynae</taxon>
        <taxon>Araneoidea</taxon>
        <taxon>Araneidae</taxon>
        <taxon>Araneus</taxon>
    </lineage>
</organism>
<evidence type="ECO:0000313" key="4">
    <source>
        <dbReference type="Proteomes" id="UP000499080"/>
    </source>
</evidence>
<protein>
    <recommendedName>
        <fullName evidence="2">PiggyBac transposable element-derived protein domain-containing protein</fullName>
    </recommendedName>
</protein>
<name>A0A4Y2EXS3_ARAVE</name>
<dbReference type="AlphaFoldDB" id="A0A4Y2EXS3"/>
<dbReference type="EMBL" id="BGPR01000749">
    <property type="protein sequence ID" value="GBM34030.1"/>
    <property type="molecule type" value="Genomic_DNA"/>
</dbReference>
<feature type="compositionally biased region" description="Basic and acidic residues" evidence="1">
    <location>
        <begin position="54"/>
        <end position="64"/>
    </location>
</feature>
<evidence type="ECO:0000256" key="1">
    <source>
        <dbReference type="SAM" id="MobiDB-lite"/>
    </source>
</evidence>